<dbReference type="EC" id="2.8.1.7" evidence="3"/>
<dbReference type="InterPro" id="IPR020578">
    <property type="entry name" value="Aminotrans_V_PyrdxlP_BS"/>
</dbReference>
<evidence type="ECO:0000256" key="8">
    <source>
        <dbReference type="ARBA" id="ARBA00023014"/>
    </source>
</evidence>
<dbReference type="InterPro" id="IPR015422">
    <property type="entry name" value="PyrdxlP-dep_Trfase_small"/>
</dbReference>
<dbReference type="SUPFAM" id="SSF53383">
    <property type="entry name" value="PLP-dependent transferases"/>
    <property type="match status" value="1"/>
</dbReference>
<evidence type="ECO:0000256" key="4">
    <source>
        <dbReference type="ARBA" id="ARBA00022679"/>
    </source>
</evidence>
<evidence type="ECO:0000256" key="2">
    <source>
        <dbReference type="ARBA" id="ARBA00006490"/>
    </source>
</evidence>
<keyword evidence="8" id="KW-0411">Iron-sulfur</keyword>
<comment type="similarity">
    <text evidence="2">Belongs to the class-V pyridoxal-phosphate-dependent aminotransferase family. NifS/IscS subfamily.</text>
</comment>
<dbReference type="InterPro" id="IPR015424">
    <property type="entry name" value="PyrdxlP-dep_Trfase"/>
</dbReference>
<dbReference type="FunFam" id="3.40.640.10:FF:000084">
    <property type="entry name" value="IscS-like cysteine desulfurase"/>
    <property type="match status" value="1"/>
</dbReference>
<feature type="domain" description="Aminotransferase class V" evidence="9">
    <location>
        <begin position="11"/>
        <end position="332"/>
    </location>
</feature>
<evidence type="ECO:0000313" key="10">
    <source>
        <dbReference type="EMBL" id="MPM49725.1"/>
    </source>
</evidence>
<dbReference type="Pfam" id="PF00266">
    <property type="entry name" value="Aminotran_5"/>
    <property type="match status" value="1"/>
</dbReference>
<dbReference type="InterPro" id="IPR015421">
    <property type="entry name" value="PyrdxlP-dep_Trfase_major"/>
</dbReference>
<reference evidence="10" key="1">
    <citation type="submission" date="2019-08" db="EMBL/GenBank/DDBJ databases">
        <authorList>
            <person name="Kucharzyk K."/>
            <person name="Murdoch R.W."/>
            <person name="Higgins S."/>
            <person name="Loffler F."/>
        </authorList>
    </citation>
    <scope>NUCLEOTIDE SEQUENCE</scope>
</reference>
<evidence type="ECO:0000256" key="7">
    <source>
        <dbReference type="ARBA" id="ARBA00023004"/>
    </source>
</evidence>
<name>A0A645A948_9ZZZZ</name>
<evidence type="ECO:0000256" key="3">
    <source>
        <dbReference type="ARBA" id="ARBA00012239"/>
    </source>
</evidence>
<dbReference type="PANTHER" id="PTHR11601">
    <property type="entry name" value="CYSTEINE DESULFURYLASE FAMILY MEMBER"/>
    <property type="match status" value="1"/>
</dbReference>
<organism evidence="10">
    <name type="scientific">bioreactor metagenome</name>
    <dbReference type="NCBI Taxonomy" id="1076179"/>
    <lineage>
        <taxon>unclassified sequences</taxon>
        <taxon>metagenomes</taxon>
        <taxon>ecological metagenomes</taxon>
    </lineage>
</organism>
<sequence>MVMHHNLILARASKKALQQARVSIAECINALPEEIYFTSGGTESDNWAIKGAAFSDVEKKLNITTEIEHHAVLRSYEFIESLGYPVQYLSVTRDGKIQTQTLESNITDKTNLVSIMMANNEIGTIQPIMELCKIAHLHGALFHTDAVQALGHIKVDVCELGVDLLSASGHKFNAPKGVGFLYIRKNTRVSSYINGGAQEFGMRAGTENVASIVAMATALKKNCDNMQANTNKLYRMEDQLLSILSSAGINYIQNGSNHRIPGNLNLSFYHSDGEMILHRLDLMGILVSTGSACDSVSTKISHVIKSIAVPKDYAEGTIRISFGADNDYSDAEVVANALIRILYTK</sequence>
<comment type="cofactor">
    <cofactor evidence="1">
        <name>pyridoxal 5'-phosphate</name>
        <dbReference type="ChEBI" id="CHEBI:597326"/>
    </cofactor>
</comment>
<dbReference type="GO" id="GO:0051536">
    <property type="term" value="F:iron-sulfur cluster binding"/>
    <property type="evidence" value="ECO:0007669"/>
    <property type="project" value="UniProtKB-KW"/>
</dbReference>
<evidence type="ECO:0000256" key="1">
    <source>
        <dbReference type="ARBA" id="ARBA00001933"/>
    </source>
</evidence>
<dbReference type="InterPro" id="IPR000192">
    <property type="entry name" value="Aminotrans_V_dom"/>
</dbReference>
<evidence type="ECO:0000259" key="9">
    <source>
        <dbReference type="Pfam" id="PF00266"/>
    </source>
</evidence>
<comment type="caution">
    <text evidence="10">The sequence shown here is derived from an EMBL/GenBank/DDBJ whole genome shotgun (WGS) entry which is preliminary data.</text>
</comment>
<dbReference type="Gene3D" id="3.40.640.10">
    <property type="entry name" value="Type I PLP-dependent aspartate aminotransferase-like (Major domain)"/>
    <property type="match status" value="1"/>
</dbReference>
<evidence type="ECO:0000256" key="5">
    <source>
        <dbReference type="ARBA" id="ARBA00022723"/>
    </source>
</evidence>
<dbReference type="AlphaFoldDB" id="A0A645A948"/>
<dbReference type="PANTHER" id="PTHR11601:SF34">
    <property type="entry name" value="CYSTEINE DESULFURASE"/>
    <property type="match status" value="1"/>
</dbReference>
<keyword evidence="7" id="KW-0408">Iron</keyword>
<keyword evidence="5" id="KW-0479">Metal-binding</keyword>
<dbReference type="GO" id="GO:0046872">
    <property type="term" value="F:metal ion binding"/>
    <property type="evidence" value="ECO:0007669"/>
    <property type="project" value="UniProtKB-KW"/>
</dbReference>
<accession>A0A645A948</accession>
<dbReference type="InterPro" id="IPR016454">
    <property type="entry name" value="Cysteine_dSase"/>
</dbReference>
<evidence type="ECO:0000256" key="6">
    <source>
        <dbReference type="ARBA" id="ARBA00022898"/>
    </source>
</evidence>
<gene>
    <name evidence="10" type="primary">iscS_36</name>
    <name evidence="10" type="ORF">SDC9_96456</name>
</gene>
<keyword evidence="6" id="KW-0663">Pyridoxal phosphate</keyword>
<dbReference type="PROSITE" id="PS00595">
    <property type="entry name" value="AA_TRANSFER_CLASS_5"/>
    <property type="match status" value="1"/>
</dbReference>
<protein>
    <recommendedName>
        <fullName evidence="3">cysteine desulfurase</fullName>
        <ecNumber evidence="3">2.8.1.7</ecNumber>
    </recommendedName>
</protein>
<dbReference type="Gene3D" id="3.90.1150.10">
    <property type="entry name" value="Aspartate Aminotransferase, domain 1"/>
    <property type="match status" value="1"/>
</dbReference>
<dbReference type="Gene3D" id="1.10.260.50">
    <property type="match status" value="1"/>
</dbReference>
<proteinExistence type="inferred from homology"/>
<dbReference type="EMBL" id="VSSQ01012647">
    <property type="protein sequence ID" value="MPM49725.1"/>
    <property type="molecule type" value="Genomic_DNA"/>
</dbReference>
<keyword evidence="4 10" id="KW-0808">Transferase</keyword>
<dbReference type="PIRSF" id="PIRSF005572">
    <property type="entry name" value="NifS"/>
    <property type="match status" value="1"/>
</dbReference>
<dbReference type="GO" id="GO:0031071">
    <property type="term" value="F:cysteine desulfurase activity"/>
    <property type="evidence" value="ECO:0007669"/>
    <property type="project" value="UniProtKB-EC"/>
</dbReference>